<accession>A0A139LTZ8</accession>
<dbReference type="AlphaFoldDB" id="A0A139LTZ8"/>
<protein>
    <submittedName>
        <fullName evidence="1">Uncharacterized protein</fullName>
    </submittedName>
</protein>
<evidence type="ECO:0000313" key="1">
    <source>
        <dbReference type="EMBL" id="KXT54918.1"/>
    </source>
</evidence>
<dbReference type="RefSeq" id="WP_061433788.1">
    <property type="nucleotide sequence ID" value="NZ_KQ968671.1"/>
</dbReference>
<reference evidence="1 2" key="1">
    <citation type="submission" date="2016-02" db="EMBL/GenBank/DDBJ databases">
        <authorList>
            <person name="Wen L."/>
            <person name="He K."/>
            <person name="Yang H."/>
        </authorList>
    </citation>
    <scope>NUCLEOTIDE SEQUENCE [LARGE SCALE GENOMIC DNA]</scope>
    <source>
        <strain evidence="1 2">KLE1704</strain>
    </source>
</reference>
<organism evidence="1">
    <name type="scientific">Bacteroides intestinalis</name>
    <dbReference type="NCBI Taxonomy" id="329854"/>
    <lineage>
        <taxon>Bacteria</taxon>
        <taxon>Pseudomonadati</taxon>
        <taxon>Bacteroidota</taxon>
        <taxon>Bacteroidia</taxon>
        <taxon>Bacteroidales</taxon>
        <taxon>Bacteroidaceae</taxon>
        <taxon>Bacteroides</taxon>
    </lineage>
</organism>
<comment type="caution">
    <text evidence="1">The sequence shown here is derived from an EMBL/GenBank/DDBJ whole genome shotgun (WGS) entry which is preliminary data.</text>
</comment>
<dbReference type="EMBL" id="LTDF01000034">
    <property type="protein sequence ID" value="KXT54918.1"/>
    <property type="molecule type" value="Genomic_DNA"/>
</dbReference>
<dbReference type="Proteomes" id="UP000070319">
    <property type="component" value="Unassembled WGS sequence"/>
</dbReference>
<name>A0A139LTZ8_9BACE</name>
<gene>
    <name evidence="1" type="ORF">HMPREF2531_00399</name>
</gene>
<evidence type="ECO:0000313" key="2">
    <source>
        <dbReference type="Proteomes" id="UP000070319"/>
    </source>
</evidence>
<proteinExistence type="predicted"/>
<dbReference type="PATRIC" id="fig|329854.7.peg.403"/>
<sequence>MKPKKNRIFCRDCNKYKTLFESESKADNFIKFNHEEIEACSGHAPSRSYYCRSCVGWHVTSKKEYDDRLPSLTDKVLDAYKATLPMKLLSGDRALLRRADEIMADIAKLIKEKNPEQCVSLFQEVYSIFQRIPDMDDIIKYKQSLFLRYRKLITKIDRGMLDTFIIPVSAMQSLAAESKLKELKMQYDMGNYEVANELLQDVRNAVANVVDEQYKKELNKRIKIIGTKNNLRMGIEAIEQMQNPDKNILFEEIEENFIKIDLSYVYGEYHECVKLIQYVKRIYDVVLTIEGSEARKKKIEDRLHKFVESVSIALKAL</sequence>